<dbReference type="AlphaFoldDB" id="A0A0E9R8N7"/>
<proteinExistence type="predicted"/>
<reference evidence="1" key="1">
    <citation type="submission" date="2014-11" db="EMBL/GenBank/DDBJ databases">
        <authorList>
            <person name="Amaro Gonzalez C."/>
        </authorList>
    </citation>
    <scope>NUCLEOTIDE SEQUENCE</scope>
</reference>
<sequence>MHHRQGSLGNNQMQGLYIQNNVTFQSTKVCRFSF</sequence>
<name>A0A0E9R8N7_ANGAN</name>
<dbReference type="EMBL" id="GBXM01083869">
    <property type="protein sequence ID" value="JAH24708.1"/>
    <property type="molecule type" value="Transcribed_RNA"/>
</dbReference>
<protein>
    <submittedName>
        <fullName evidence="1">Uncharacterized protein</fullName>
    </submittedName>
</protein>
<accession>A0A0E9R8N7</accession>
<reference evidence="1" key="2">
    <citation type="journal article" date="2015" name="Fish Shellfish Immunol.">
        <title>Early steps in the European eel (Anguilla anguilla)-Vibrio vulnificus interaction in the gills: Role of the RtxA13 toxin.</title>
        <authorList>
            <person name="Callol A."/>
            <person name="Pajuelo D."/>
            <person name="Ebbesson L."/>
            <person name="Teles M."/>
            <person name="MacKenzie S."/>
            <person name="Amaro C."/>
        </authorList>
    </citation>
    <scope>NUCLEOTIDE SEQUENCE</scope>
</reference>
<organism evidence="1">
    <name type="scientific">Anguilla anguilla</name>
    <name type="common">European freshwater eel</name>
    <name type="synonym">Muraena anguilla</name>
    <dbReference type="NCBI Taxonomy" id="7936"/>
    <lineage>
        <taxon>Eukaryota</taxon>
        <taxon>Metazoa</taxon>
        <taxon>Chordata</taxon>
        <taxon>Craniata</taxon>
        <taxon>Vertebrata</taxon>
        <taxon>Euteleostomi</taxon>
        <taxon>Actinopterygii</taxon>
        <taxon>Neopterygii</taxon>
        <taxon>Teleostei</taxon>
        <taxon>Anguilliformes</taxon>
        <taxon>Anguillidae</taxon>
        <taxon>Anguilla</taxon>
    </lineage>
</organism>
<evidence type="ECO:0000313" key="1">
    <source>
        <dbReference type="EMBL" id="JAH24708.1"/>
    </source>
</evidence>